<dbReference type="InterPro" id="IPR050490">
    <property type="entry name" value="Bact_solute-bd_prot1"/>
</dbReference>
<keyword evidence="1" id="KW-0762">Sugar transport</keyword>
<evidence type="ECO:0000313" key="1">
    <source>
        <dbReference type="EMBL" id="AGA58574.1"/>
    </source>
</evidence>
<dbReference type="AlphaFoldDB" id="L0EG18"/>
<dbReference type="OrthoDB" id="9768630at2"/>
<keyword evidence="1" id="KW-0813">Transport</keyword>
<dbReference type="PANTHER" id="PTHR43649">
    <property type="entry name" value="ARABINOSE-BINDING PROTEIN-RELATED"/>
    <property type="match status" value="1"/>
</dbReference>
<dbReference type="EMBL" id="CP003255">
    <property type="protein sequence ID" value="AGA58574.1"/>
    <property type="molecule type" value="Genomic_DNA"/>
</dbReference>
<dbReference type="PANTHER" id="PTHR43649:SF32">
    <property type="entry name" value="SUGAR BINDING SECRETED PROTEIN"/>
    <property type="match status" value="1"/>
</dbReference>
<sequence length="439" mass="48800">MTPHGQPRRGGPRRTWPLLALAALLVLASCAEGGMIVSHGARGADQGPDPLVIWLWPGSGYEPFISQYNEEHDDVQVEIVRFDSQDLHANLQTAFAAGYGAPDVVMIDLSYMERFKRFPSYFYNLRELASEPLAGRYLAWNWQQAASPDGSFIYALPASIGPMTMLFRVSLYGQAGLPLDRGELAESLPDWDSFLRSGIVLRTRTGKPMIDNIGTLYRAILGQAEVQYFDPETGAFIGDTNPAVREAWDYAVAAKVNGLSAGLQTGSTEWAVGMEQGHFATLLAPAWMLSYVTENSPGAVRQWNMTRLPGGAANWGGWFFAIPRESRHPDEAWELIRWLTDEERQLELFREQNIFPSLTTLYDNTDITNKRDGFFMGAPVGQLLSEAALAVRPVYAGAYQPLVEEIMESALQKVENGLLSGDRAWEDAMRQIRTELAAR</sequence>
<name>L0EG18_THECK</name>
<dbReference type="KEGG" id="tco:Theco_2469"/>
<dbReference type="HOGENOM" id="CLU_031285_2_3_9"/>
<organism evidence="1 2">
    <name type="scientific">Thermobacillus composti (strain DSM 18247 / JCM 13945 / KWC4)</name>
    <dbReference type="NCBI Taxonomy" id="717605"/>
    <lineage>
        <taxon>Bacteria</taxon>
        <taxon>Bacillati</taxon>
        <taxon>Bacillota</taxon>
        <taxon>Bacilli</taxon>
        <taxon>Bacillales</taxon>
        <taxon>Paenibacillaceae</taxon>
        <taxon>Thermobacillus</taxon>
    </lineage>
</organism>
<protein>
    <submittedName>
        <fullName evidence="1">ABC-type sugar transport system, periplasmic component</fullName>
    </submittedName>
</protein>
<gene>
    <name evidence="1" type="ordered locus">Theco_2469</name>
</gene>
<dbReference type="Proteomes" id="UP000010795">
    <property type="component" value="Chromosome"/>
</dbReference>
<keyword evidence="2" id="KW-1185">Reference proteome</keyword>
<evidence type="ECO:0000313" key="2">
    <source>
        <dbReference type="Proteomes" id="UP000010795"/>
    </source>
</evidence>
<accession>L0EG18</accession>
<dbReference type="Gene3D" id="3.40.190.10">
    <property type="entry name" value="Periplasmic binding protein-like II"/>
    <property type="match status" value="1"/>
</dbReference>
<dbReference type="eggNOG" id="COG1653">
    <property type="taxonomic scope" value="Bacteria"/>
</dbReference>
<reference evidence="2" key="1">
    <citation type="submission" date="2012-01" db="EMBL/GenBank/DDBJ databases">
        <title>Complete sequence of chromosome of Thermobacillus composti KWC4.</title>
        <authorList>
            <person name="Lucas S."/>
            <person name="Han J."/>
            <person name="Lapidus A."/>
            <person name="Cheng J.-F."/>
            <person name="Goodwin L."/>
            <person name="Pitluck S."/>
            <person name="Peters L."/>
            <person name="Ovchinnikova G."/>
            <person name="Teshima H."/>
            <person name="Detter J.C."/>
            <person name="Han C."/>
            <person name="Tapia R."/>
            <person name="Land M."/>
            <person name="Hauser L."/>
            <person name="Kyrpides N."/>
            <person name="Ivanova N."/>
            <person name="Pagani I."/>
            <person name="Anderson I."/>
            <person name="Woyke T."/>
        </authorList>
    </citation>
    <scope>NUCLEOTIDE SEQUENCE [LARGE SCALE GENOMIC DNA]</scope>
    <source>
        <strain evidence="2">DSM 18247 / JCM 13945 / KWC4</strain>
    </source>
</reference>
<dbReference type="SUPFAM" id="SSF53850">
    <property type="entry name" value="Periplasmic binding protein-like II"/>
    <property type="match status" value="1"/>
</dbReference>
<dbReference type="RefSeq" id="WP_015255318.1">
    <property type="nucleotide sequence ID" value="NC_019897.1"/>
</dbReference>
<proteinExistence type="predicted"/>
<dbReference type="Pfam" id="PF13416">
    <property type="entry name" value="SBP_bac_8"/>
    <property type="match status" value="1"/>
</dbReference>
<dbReference type="InterPro" id="IPR006059">
    <property type="entry name" value="SBP"/>
</dbReference>
<dbReference type="STRING" id="717605.Theco_2469"/>